<gene>
    <name evidence="1" type="ORF">GMA92_15405</name>
</gene>
<comment type="caution">
    <text evidence="1">The sequence shown here is derived from an EMBL/GenBank/DDBJ whole genome shotgun (WGS) entry which is preliminary data.</text>
</comment>
<dbReference type="Proteomes" id="UP000487649">
    <property type="component" value="Unassembled WGS sequence"/>
</dbReference>
<evidence type="ECO:0000313" key="1">
    <source>
        <dbReference type="EMBL" id="MTK22782.1"/>
    </source>
</evidence>
<evidence type="ECO:0000313" key="2">
    <source>
        <dbReference type="Proteomes" id="UP000487649"/>
    </source>
</evidence>
<sequence length="85" mass="9978">MNKENIKEVIKEMIFNNEIDLGLTDTSLSKNALLRYLEYEKIKHMNRDYKIFVFSNLNEARGKDIGYINACNVLIDCINRGDFDK</sequence>
<dbReference type="RefSeq" id="WP_155223147.1">
    <property type="nucleotide sequence ID" value="NZ_CAUWFM010000021.1"/>
</dbReference>
<dbReference type="AlphaFoldDB" id="A0A9X5APZ5"/>
<dbReference type="EMBL" id="WMQE01000058">
    <property type="protein sequence ID" value="MTK22782.1"/>
    <property type="molecule type" value="Genomic_DNA"/>
</dbReference>
<name>A0A9X5APZ5_9FIRM</name>
<accession>A0A9X5APZ5</accession>
<organism evidence="1 2">
    <name type="scientific">Turicibacter sanguinis</name>
    <dbReference type="NCBI Taxonomy" id="154288"/>
    <lineage>
        <taxon>Bacteria</taxon>
        <taxon>Bacillati</taxon>
        <taxon>Bacillota</taxon>
        <taxon>Erysipelotrichia</taxon>
        <taxon>Erysipelotrichales</taxon>
        <taxon>Turicibacteraceae</taxon>
        <taxon>Turicibacter</taxon>
    </lineage>
</organism>
<proteinExistence type="predicted"/>
<reference evidence="1 2" key="1">
    <citation type="journal article" date="2019" name="Nat. Med.">
        <title>A library of human gut bacterial isolates paired with longitudinal multiomics data enables mechanistic microbiome research.</title>
        <authorList>
            <person name="Poyet M."/>
            <person name="Groussin M."/>
            <person name="Gibbons S.M."/>
            <person name="Avila-Pacheco J."/>
            <person name="Jiang X."/>
            <person name="Kearney S.M."/>
            <person name="Perrotta A.R."/>
            <person name="Berdy B."/>
            <person name="Zhao S."/>
            <person name="Lieberman T.D."/>
            <person name="Swanson P.K."/>
            <person name="Smith M."/>
            <person name="Roesemann S."/>
            <person name="Alexander J.E."/>
            <person name="Rich S.A."/>
            <person name="Livny J."/>
            <person name="Vlamakis H."/>
            <person name="Clish C."/>
            <person name="Bullock K."/>
            <person name="Deik A."/>
            <person name="Scott J."/>
            <person name="Pierce K.A."/>
            <person name="Xavier R.J."/>
            <person name="Alm E.J."/>
        </authorList>
    </citation>
    <scope>NUCLEOTIDE SEQUENCE [LARGE SCALE GENOMIC DNA]</scope>
    <source>
        <strain evidence="1 2">BIOML-A198</strain>
    </source>
</reference>
<protein>
    <submittedName>
        <fullName evidence="1">Uncharacterized protein</fullName>
    </submittedName>
</protein>